<organism evidence="2 3">
    <name type="scientific">Cervus elaphus hippelaphus</name>
    <name type="common">European red deer</name>
    <dbReference type="NCBI Taxonomy" id="46360"/>
    <lineage>
        <taxon>Eukaryota</taxon>
        <taxon>Metazoa</taxon>
        <taxon>Chordata</taxon>
        <taxon>Craniata</taxon>
        <taxon>Vertebrata</taxon>
        <taxon>Euteleostomi</taxon>
        <taxon>Mammalia</taxon>
        <taxon>Eutheria</taxon>
        <taxon>Laurasiatheria</taxon>
        <taxon>Artiodactyla</taxon>
        <taxon>Ruminantia</taxon>
        <taxon>Pecora</taxon>
        <taxon>Cervidae</taxon>
        <taxon>Cervinae</taxon>
        <taxon>Cervus</taxon>
    </lineage>
</organism>
<evidence type="ECO:0000313" key="2">
    <source>
        <dbReference type="EMBL" id="OWK05435.1"/>
    </source>
</evidence>
<dbReference type="EMBL" id="MKHE01000020">
    <property type="protein sequence ID" value="OWK05435.1"/>
    <property type="molecule type" value="Genomic_DNA"/>
</dbReference>
<gene>
    <name evidence="2" type="ORF">Celaphus_00002823</name>
</gene>
<feature type="region of interest" description="Disordered" evidence="1">
    <location>
        <begin position="17"/>
        <end position="63"/>
    </location>
</feature>
<protein>
    <submittedName>
        <fullName evidence="2">Uncharacterized protein</fullName>
    </submittedName>
</protein>
<comment type="caution">
    <text evidence="2">The sequence shown here is derived from an EMBL/GenBank/DDBJ whole genome shotgun (WGS) entry which is preliminary data.</text>
</comment>
<evidence type="ECO:0000313" key="3">
    <source>
        <dbReference type="Proteomes" id="UP000242450"/>
    </source>
</evidence>
<dbReference type="AlphaFoldDB" id="A0A212CHM6"/>
<evidence type="ECO:0000256" key="1">
    <source>
        <dbReference type="SAM" id="MobiDB-lite"/>
    </source>
</evidence>
<proteinExistence type="predicted"/>
<name>A0A212CHM6_CEREH</name>
<dbReference type="Proteomes" id="UP000242450">
    <property type="component" value="Chromosome 20"/>
</dbReference>
<sequence length="63" mass="7046">MELGKGEFFFLIPEVMSSRSSNREAKLQPQCEVRPKDDEADLGLQGEHHVRGMRVDSQGEGAD</sequence>
<reference evidence="2 3" key="1">
    <citation type="journal article" date="2018" name="Mol. Genet. Genomics">
        <title>The red deer Cervus elaphus genome CerEla1.0: sequencing, annotating, genes, and chromosomes.</title>
        <authorList>
            <person name="Bana N.A."/>
            <person name="Nyiri A."/>
            <person name="Nagy J."/>
            <person name="Frank K."/>
            <person name="Nagy T."/>
            <person name="Steger V."/>
            <person name="Schiller M."/>
            <person name="Lakatos P."/>
            <person name="Sugar L."/>
            <person name="Horn P."/>
            <person name="Barta E."/>
            <person name="Orosz L."/>
        </authorList>
    </citation>
    <scope>NUCLEOTIDE SEQUENCE [LARGE SCALE GENOMIC DNA]</scope>
    <source>
        <strain evidence="2">Hungarian</strain>
    </source>
</reference>
<accession>A0A212CHM6</accession>
<keyword evidence="3" id="KW-1185">Reference proteome</keyword>